<proteinExistence type="predicted"/>
<sequence length="610" mass="70249">MTNPIPRLRLPLSSRVQDVFSLPTFLPINLPSLFSHPIIGVPQYLVCQTCKSKYTLSCPVCNFSQTNSSFSLHTIQNTQSGLSKEFKDSKGPVPMIIVVNTINEHMPYVNYFLTMLSQFDRDVLLILPSDTFCVIPHPSREIILTHSDTLLVNLRHHTFSSRLMNATFISERILNQKISPTNDLTNLITELASELTHIVIFTSDPLALPKDIQSLRNNLYHSSSTIDQFVFNLTPRTCLAQVFSKDTNGYFCAYDKFSIVNFPSDCERVIKSQKIYNLRIVAIMPGVLVENMTPKSFTYSTDQTITLFLKTKDNLKENVRAQFQFNFVHENGCNYLGILNETFETTNRLQQLFSNYDAADFLAFVAKYAIHTTNGTVSDARNKFMTMITQCFFNFYDISHTSQFPYNRDTIGYFCCHILNSPSFNGDEAESGYEDSVLVKCLMERNFIVGSSTQEIAKFYDKDLYYVKLVSEDERFIHVVNVPYQTERFVGQEWLIHKYRGVATHLIFKTSKTAQHMFGPDWLDVGEEELENRWKEIMKGVSNDPAFFEPKLKSVKHKINIVGDYSAVLPFCYDGMPNRYRDPALFKINLIKKIEETKKRNETTYLFPHV</sequence>
<dbReference type="Gene3D" id="1.20.120.730">
    <property type="entry name" value="Sec23/Sec24 helical domain"/>
    <property type="match status" value="1"/>
</dbReference>
<dbReference type="VEuPathDB" id="AmoebaDB:EIN_403880"/>
<dbReference type="OMA" id="TYLFPHV"/>
<protein>
    <submittedName>
        <fullName evidence="1">Uncharacterized protein</fullName>
    </submittedName>
</protein>
<dbReference type="KEGG" id="eiv:EIN_403880"/>
<evidence type="ECO:0000313" key="2">
    <source>
        <dbReference type="Proteomes" id="UP000014680"/>
    </source>
</evidence>
<dbReference type="AlphaFoldDB" id="A0A0A1UCM5"/>
<dbReference type="Proteomes" id="UP000014680">
    <property type="component" value="Unassembled WGS sequence"/>
</dbReference>
<evidence type="ECO:0000313" key="1">
    <source>
        <dbReference type="EMBL" id="ELP90044.1"/>
    </source>
</evidence>
<dbReference type="GeneID" id="14889092"/>
<gene>
    <name evidence="1" type="ORF">EIN_403880</name>
</gene>
<dbReference type="EMBL" id="KB206537">
    <property type="protein sequence ID" value="ELP90044.1"/>
    <property type="molecule type" value="Genomic_DNA"/>
</dbReference>
<dbReference type="RefSeq" id="XP_004256815.1">
    <property type="nucleotide sequence ID" value="XM_004256767.1"/>
</dbReference>
<reference evidence="1 2" key="1">
    <citation type="submission" date="2012-10" db="EMBL/GenBank/DDBJ databases">
        <authorList>
            <person name="Zafar N."/>
            <person name="Inman J."/>
            <person name="Hall N."/>
            <person name="Lorenzi H."/>
            <person name="Caler E."/>
        </authorList>
    </citation>
    <scope>NUCLEOTIDE SEQUENCE [LARGE SCALE GENOMIC DNA]</scope>
    <source>
        <strain evidence="1 2">IP1</strain>
    </source>
</reference>
<keyword evidence="2" id="KW-1185">Reference proteome</keyword>
<dbReference type="OrthoDB" id="24897at2759"/>
<organism evidence="1 2">
    <name type="scientific">Entamoeba invadens IP1</name>
    <dbReference type="NCBI Taxonomy" id="370355"/>
    <lineage>
        <taxon>Eukaryota</taxon>
        <taxon>Amoebozoa</taxon>
        <taxon>Evosea</taxon>
        <taxon>Archamoebae</taxon>
        <taxon>Mastigamoebida</taxon>
        <taxon>Entamoebidae</taxon>
        <taxon>Entamoeba</taxon>
    </lineage>
</organism>
<name>A0A0A1UCM5_ENTIV</name>
<accession>A0A0A1UCM5</accession>
<dbReference type="Gene3D" id="2.60.40.1670">
    <property type="entry name" value="beta-sandwich domain of Sec23/24"/>
    <property type="match status" value="1"/>
</dbReference>